<dbReference type="EMBL" id="BMXB01000001">
    <property type="protein sequence ID" value="GHA26337.1"/>
    <property type="molecule type" value="Genomic_DNA"/>
</dbReference>
<keyword evidence="1" id="KW-0732">Signal</keyword>
<feature type="chain" id="PRO_5036863558" description="Outer membrane protein beta-barrel domain-containing protein" evidence="1">
    <location>
        <begin position="23"/>
        <end position="190"/>
    </location>
</feature>
<reference evidence="2" key="2">
    <citation type="submission" date="2020-09" db="EMBL/GenBank/DDBJ databases">
        <authorList>
            <person name="Sun Q."/>
            <person name="Kim S."/>
        </authorList>
    </citation>
    <scope>NUCLEOTIDE SEQUENCE</scope>
    <source>
        <strain evidence="2">KCTC 12719</strain>
    </source>
</reference>
<gene>
    <name evidence="2" type="ORF">GCM10007103_04620</name>
</gene>
<organism evidence="2 3">
    <name type="scientific">Salinimicrobium marinum</name>
    <dbReference type="NCBI Taxonomy" id="680283"/>
    <lineage>
        <taxon>Bacteria</taxon>
        <taxon>Pseudomonadati</taxon>
        <taxon>Bacteroidota</taxon>
        <taxon>Flavobacteriia</taxon>
        <taxon>Flavobacteriales</taxon>
        <taxon>Flavobacteriaceae</taxon>
        <taxon>Salinimicrobium</taxon>
    </lineage>
</organism>
<name>A0A918VUD1_9FLAO</name>
<evidence type="ECO:0000313" key="2">
    <source>
        <dbReference type="EMBL" id="GHA26337.1"/>
    </source>
</evidence>
<keyword evidence="3" id="KW-1185">Reference proteome</keyword>
<dbReference type="AlphaFoldDB" id="A0A918VUD1"/>
<protein>
    <recommendedName>
        <fullName evidence="4">Outer membrane protein beta-barrel domain-containing protein</fullName>
    </recommendedName>
</protein>
<accession>A0A918VUD1</accession>
<proteinExistence type="predicted"/>
<comment type="caution">
    <text evidence="2">The sequence shown here is derived from an EMBL/GenBank/DDBJ whole genome shotgun (WGS) entry which is preliminary data.</text>
</comment>
<evidence type="ECO:0000256" key="1">
    <source>
        <dbReference type="SAM" id="SignalP"/>
    </source>
</evidence>
<dbReference type="Proteomes" id="UP000610456">
    <property type="component" value="Unassembled WGS sequence"/>
</dbReference>
<evidence type="ECO:0000313" key="3">
    <source>
        <dbReference type="Proteomes" id="UP000610456"/>
    </source>
</evidence>
<feature type="signal peptide" evidence="1">
    <location>
        <begin position="1"/>
        <end position="22"/>
    </location>
</feature>
<evidence type="ECO:0008006" key="4">
    <source>
        <dbReference type="Google" id="ProtNLM"/>
    </source>
</evidence>
<reference evidence="2" key="1">
    <citation type="journal article" date="2014" name="Int. J. Syst. Evol. Microbiol.">
        <title>Complete genome sequence of Corynebacterium casei LMG S-19264T (=DSM 44701T), isolated from a smear-ripened cheese.</title>
        <authorList>
            <consortium name="US DOE Joint Genome Institute (JGI-PGF)"/>
            <person name="Walter F."/>
            <person name="Albersmeier A."/>
            <person name="Kalinowski J."/>
            <person name="Ruckert C."/>
        </authorList>
    </citation>
    <scope>NUCLEOTIDE SEQUENCE</scope>
    <source>
        <strain evidence="2">KCTC 12719</strain>
    </source>
</reference>
<sequence length="190" mass="20747">MLMVKKTLVVILFIFASLQVQAQFIKEKAIDVSIGSGLSSPYGEYDIMGSGFYTQGEFVLSLNNWIDIRPYAGLILTKPGGDDTENKEAGYKSTANAFLFGGKTRLTIPIPWVAPYFEIGVGASIGSFETFTPDTDLEESGFIYHTPISLGLELGPMHNFNLEFTYYYHDSVQQTAGAVAFGVSIPVGND</sequence>